<evidence type="ECO:0000313" key="11">
    <source>
        <dbReference type="Proteomes" id="UP000295252"/>
    </source>
</evidence>
<evidence type="ECO:0000256" key="4">
    <source>
        <dbReference type="ARBA" id="ARBA00022763"/>
    </source>
</evidence>
<dbReference type="OrthoDB" id="1304856at2759"/>
<keyword evidence="5" id="KW-0498">Mitosis</keyword>
<reference evidence="11" key="1">
    <citation type="journal article" date="2014" name="Science">
        <title>The coffee genome provides insight into the convergent evolution of caffeine biosynthesis.</title>
        <authorList>
            <person name="Denoeud F."/>
            <person name="Carretero-Paulet L."/>
            <person name="Dereeper A."/>
            <person name="Droc G."/>
            <person name="Guyot R."/>
            <person name="Pietrella M."/>
            <person name="Zheng C."/>
            <person name="Alberti A."/>
            <person name="Anthony F."/>
            <person name="Aprea G."/>
            <person name="Aury J.M."/>
            <person name="Bento P."/>
            <person name="Bernard M."/>
            <person name="Bocs S."/>
            <person name="Campa C."/>
            <person name="Cenci A."/>
            <person name="Combes M.C."/>
            <person name="Crouzillat D."/>
            <person name="Da Silva C."/>
            <person name="Daddiego L."/>
            <person name="De Bellis F."/>
            <person name="Dussert S."/>
            <person name="Garsmeur O."/>
            <person name="Gayraud T."/>
            <person name="Guignon V."/>
            <person name="Jahn K."/>
            <person name="Jamilloux V."/>
            <person name="Joet T."/>
            <person name="Labadie K."/>
            <person name="Lan T."/>
            <person name="Leclercq J."/>
            <person name="Lepelley M."/>
            <person name="Leroy T."/>
            <person name="Li L.T."/>
            <person name="Librado P."/>
            <person name="Lopez L."/>
            <person name="Munoz A."/>
            <person name="Noel B."/>
            <person name="Pallavicini A."/>
            <person name="Perrotta G."/>
            <person name="Poncet V."/>
            <person name="Pot D."/>
            <person name="Priyono X."/>
            <person name="Rigoreau M."/>
            <person name="Rouard M."/>
            <person name="Rozas J."/>
            <person name="Tranchant-Dubreuil C."/>
            <person name="VanBuren R."/>
            <person name="Zhang Q."/>
            <person name="Andrade A.C."/>
            <person name="Argout X."/>
            <person name="Bertrand B."/>
            <person name="de Kochko A."/>
            <person name="Graziosi G."/>
            <person name="Henry R.J."/>
            <person name="Jayarama X."/>
            <person name="Ming R."/>
            <person name="Nagai C."/>
            <person name="Rounsley S."/>
            <person name="Sankoff D."/>
            <person name="Giuliano G."/>
            <person name="Albert V.A."/>
            <person name="Wincker P."/>
            <person name="Lashermes P."/>
        </authorList>
    </citation>
    <scope>NUCLEOTIDE SEQUENCE [LARGE SCALE GENOMIC DNA]</scope>
    <source>
        <strain evidence="11">cv. DH200-94</strain>
    </source>
</reference>
<dbReference type="Gene3D" id="2.30.30.140">
    <property type="match status" value="1"/>
</dbReference>
<keyword evidence="8" id="KW-0131">Cell cycle</keyword>
<dbReference type="CDD" id="cd20404">
    <property type="entry name" value="Tudor_Agenet_AtEML-like"/>
    <property type="match status" value="1"/>
</dbReference>
<dbReference type="GO" id="GO:0000785">
    <property type="term" value="C:chromatin"/>
    <property type="evidence" value="ECO:0007669"/>
    <property type="project" value="TreeGrafter"/>
</dbReference>
<dbReference type="GO" id="GO:0009556">
    <property type="term" value="P:microsporogenesis"/>
    <property type="evidence" value="ECO:0007669"/>
    <property type="project" value="UniProtKB-ARBA"/>
</dbReference>
<sequence length="89" mass="10437">MFVSNDWLNFVPGCKKPRIVKEYGEKLIGSRIKVWWPIDRQFYEGAIDSFDPLRKKHKVLYVDGDEENLNLKKECWILLGGSSCHQVSH</sequence>
<evidence type="ECO:0000256" key="9">
    <source>
        <dbReference type="ARBA" id="ARBA00058864"/>
    </source>
</evidence>
<gene>
    <name evidence="10" type="ORF">GSCOC_T00005112001</name>
</gene>
<keyword evidence="4" id="KW-0227">DNA damage</keyword>
<dbReference type="GO" id="GO:0007064">
    <property type="term" value="P:mitotic sister chromatid cohesion"/>
    <property type="evidence" value="ECO:0007669"/>
    <property type="project" value="InterPro"/>
</dbReference>
<protein>
    <submittedName>
        <fullName evidence="10">Uncharacterized protein</fullName>
    </submittedName>
</protein>
<keyword evidence="11" id="KW-1185">Reference proteome</keyword>
<dbReference type="Gramene" id="CDP17604">
    <property type="protein sequence ID" value="CDP17604"/>
    <property type="gene ID" value="GSCOC_T00005112001"/>
</dbReference>
<evidence type="ECO:0000256" key="6">
    <source>
        <dbReference type="ARBA" id="ARBA00023204"/>
    </source>
</evidence>
<evidence type="ECO:0000256" key="5">
    <source>
        <dbReference type="ARBA" id="ARBA00022776"/>
    </source>
</evidence>
<dbReference type="SUPFAM" id="SSF63748">
    <property type="entry name" value="Tudor/PWWP/MBT"/>
    <property type="match status" value="1"/>
</dbReference>
<dbReference type="InParanoid" id="A0A068VAJ9"/>
<evidence type="ECO:0000313" key="10">
    <source>
        <dbReference type="EMBL" id="CDP17604.1"/>
    </source>
</evidence>
<organism evidence="10 11">
    <name type="scientific">Coffea canephora</name>
    <name type="common">Robusta coffee</name>
    <dbReference type="NCBI Taxonomy" id="49390"/>
    <lineage>
        <taxon>Eukaryota</taxon>
        <taxon>Viridiplantae</taxon>
        <taxon>Streptophyta</taxon>
        <taxon>Embryophyta</taxon>
        <taxon>Tracheophyta</taxon>
        <taxon>Spermatophyta</taxon>
        <taxon>Magnoliopsida</taxon>
        <taxon>eudicotyledons</taxon>
        <taxon>Gunneridae</taxon>
        <taxon>Pentapetalae</taxon>
        <taxon>asterids</taxon>
        <taxon>lamiids</taxon>
        <taxon>Gentianales</taxon>
        <taxon>Rubiaceae</taxon>
        <taxon>Ixoroideae</taxon>
        <taxon>Gardenieae complex</taxon>
        <taxon>Bertiereae - Coffeeae clade</taxon>
        <taxon>Coffeeae</taxon>
        <taxon>Coffea</taxon>
    </lineage>
</organism>
<dbReference type="GO" id="GO:0006281">
    <property type="term" value="P:DNA repair"/>
    <property type="evidence" value="ECO:0007669"/>
    <property type="project" value="UniProtKB-KW"/>
</dbReference>
<comment type="function">
    <text evidence="9">Cohesin cofactor dispensable during the meiotic division but playing an important role in DNA repair by homologous recombination (HR) probably by helping SMC5/SMC6 complex. Regulator of sister chromatid cohesion in mitosis which may stabilize cohesin complex association with chromatin. May couple sister chromatid cohesion during mitosis to DNA replication. Cohesion ensures that chromosome partitioning is accurate in both meiotic and mitotic cells and plays an important role in DNA repair.</text>
</comment>
<dbReference type="GO" id="GO:0035825">
    <property type="term" value="P:homologous recombination"/>
    <property type="evidence" value="ECO:0007669"/>
    <property type="project" value="UniProtKB-ARBA"/>
</dbReference>
<evidence type="ECO:0000256" key="8">
    <source>
        <dbReference type="ARBA" id="ARBA00023306"/>
    </source>
</evidence>
<keyword evidence="6" id="KW-0234">DNA repair</keyword>
<evidence type="ECO:0000256" key="2">
    <source>
        <dbReference type="ARBA" id="ARBA00006254"/>
    </source>
</evidence>
<evidence type="ECO:0000256" key="1">
    <source>
        <dbReference type="ARBA" id="ARBA00004123"/>
    </source>
</evidence>
<evidence type="ECO:0000256" key="7">
    <source>
        <dbReference type="ARBA" id="ARBA00023242"/>
    </source>
</evidence>
<comment type="similarity">
    <text evidence="2">Belongs to the PDS5 family.</text>
</comment>
<accession>A0A068VAJ9</accession>
<comment type="subcellular location">
    <subcellularLocation>
        <location evidence="1">Nucleus</location>
    </subcellularLocation>
</comment>
<dbReference type="PANTHER" id="PTHR12663">
    <property type="entry name" value="ANDROGEN INDUCED INHIBITOR OF PROLIFERATION AS3 / PDS5-RELATED"/>
    <property type="match status" value="1"/>
</dbReference>
<keyword evidence="3" id="KW-0677">Repeat</keyword>
<proteinExistence type="inferred from homology"/>
<keyword evidence="5" id="KW-0132">Cell division</keyword>
<dbReference type="Proteomes" id="UP000295252">
    <property type="component" value="Chromosome XI"/>
</dbReference>
<dbReference type="PANTHER" id="PTHR12663:SF3">
    <property type="entry name" value="SISTER CHROMATID COHESION PROTEIN PDS5 HOMOLOG C"/>
    <property type="match status" value="1"/>
</dbReference>
<keyword evidence="7" id="KW-0539">Nucleus</keyword>
<dbReference type="STRING" id="49390.A0A068VAJ9"/>
<name>A0A068VAJ9_COFCA</name>
<dbReference type="GO" id="GO:0005634">
    <property type="term" value="C:nucleus"/>
    <property type="evidence" value="ECO:0007669"/>
    <property type="project" value="UniProtKB-SubCell"/>
</dbReference>
<dbReference type="AlphaFoldDB" id="A0A068VAJ9"/>
<dbReference type="InterPro" id="IPR039776">
    <property type="entry name" value="Pds5"/>
</dbReference>
<dbReference type="FunFam" id="2.30.30.140:FF:000033">
    <property type="entry name" value="Binding protein"/>
    <property type="match status" value="1"/>
</dbReference>
<evidence type="ECO:0000256" key="3">
    <source>
        <dbReference type="ARBA" id="ARBA00022737"/>
    </source>
</evidence>
<dbReference type="PhylomeDB" id="A0A068VAJ9"/>
<dbReference type="EMBL" id="HG739253">
    <property type="protein sequence ID" value="CDP17604.1"/>
    <property type="molecule type" value="Genomic_DNA"/>
</dbReference>